<comment type="cofactor">
    <cofactor evidence="15 17">
        <name>[4Fe-4S] cluster</name>
        <dbReference type="ChEBI" id="CHEBI:49883"/>
    </cofactor>
    <text evidence="15 17">Binds 1 [4Fe-4S] cluster. The cluster is coordinated with 3 cysteines and an exchangeable S-adenosyl-L-methionine.</text>
</comment>
<keyword evidence="5 15" id="KW-0004">4Fe-4S</keyword>
<evidence type="ECO:0000256" key="3">
    <source>
        <dbReference type="ARBA" id="ARBA00005493"/>
    </source>
</evidence>
<dbReference type="FunFam" id="1.10.10.920:FF:000001">
    <property type="entry name" value="Coproporphyrinogen-III oxidase"/>
    <property type="match status" value="1"/>
</dbReference>
<evidence type="ECO:0000256" key="4">
    <source>
        <dbReference type="ARBA" id="ARBA00011245"/>
    </source>
</evidence>
<dbReference type="AlphaFoldDB" id="A0A7X2LQ32"/>
<dbReference type="Proteomes" id="UP000446768">
    <property type="component" value="Unassembled WGS sequence"/>
</dbReference>
<gene>
    <name evidence="19" type="primary">hemN</name>
    <name evidence="19" type="ORF">GJ700_04275</name>
</gene>
<evidence type="ECO:0000256" key="17">
    <source>
        <dbReference type="PIRSR" id="PIRSR000167-2"/>
    </source>
</evidence>
<feature type="binding site" evidence="16">
    <location>
        <position position="66"/>
    </location>
    <ligand>
        <name>S-adenosyl-L-methionine</name>
        <dbReference type="ChEBI" id="CHEBI:59789"/>
        <label>1</label>
    </ligand>
</feature>
<keyword evidence="8 15" id="KW-0479">Metal-binding</keyword>
<feature type="binding site" evidence="16">
    <location>
        <position position="256"/>
    </location>
    <ligand>
        <name>S-adenosyl-L-methionine</name>
        <dbReference type="ChEBI" id="CHEBI:59789"/>
        <label>2</label>
    </ligand>
</feature>
<feature type="binding site" evidence="16">
    <location>
        <begin position="124"/>
        <end position="125"/>
    </location>
    <ligand>
        <name>S-adenosyl-L-methionine</name>
        <dbReference type="ChEBI" id="CHEBI:59789"/>
        <label>2</label>
    </ligand>
</feature>
<evidence type="ECO:0000256" key="9">
    <source>
        <dbReference type="ARBA" id="ARBA00023002"/>
    </source>
</evidence>
<evidence type="ECO:0000256" key="7">
    <source>
        <dbReference type="ARBA" id="ARBA00022691"/>
    </source>
</evidence>
<organism evidence="19 20">
    <name type="scientific">Pseudoduganella rivuli</name>
    <dbReference type="NCBI Taxonomy" id="2666085"/>
    <lineage>
        <taxon>Bacteria</taxon>
        <taxon>Pseudomonadati</taxon>
        <taxon>Pseudomonadota</taxon>
        <taxon>Betaproteobacteria</taxon>
        <taxon>Burkholderiales</taxon>
        <taxon>Oxalobacteraceae</taxon>
        <taxon>Telluria group</taxon>
        <taxon>Pseudoduganella</taxon>
    </lineage>
</organism>
<dbReference type="InterPro" id="IPR006638">
    <property type="entry name" value="Elp3/MiaA/NifB-like_rSAM"/>
</dbReference>
<feature type="binding site" evidence="16">
    <location>
        <begin position="78"/>
        <end position="80"/>
    </location>
    <ligand>
        <name>S-adenosyl-L-methionine</name>
        <dbReference type="ChEBI" id="CHEBI:59789"/>
        <label>2</label>
    </ligand>
</feature>
<keyword evidence="12 15" id="KW-0627">Porphyrin biosynthesis</keyword>
<feature type="binding site" evidence="16">
    <location>
        <position position="197"/>
    </location>
    <ligand>
        <name>S-adenosyl-L-methionine</name>
        <dbReference type="ChEBI" id="CHEBI:59789"/>
        <label>2</label>
    </ligand>
</feature>
<dbReference type="GO" id="GO:0051539">
    <property type="term" value="F:4 iron, 4 sulfur cluster binding"/>
    <property type="evidence" value="ECO:0007669"/>
    <property type="project" value="UniProtKB-KW"/>
</dbReference>
<accession>A0A7X2LQ32</accession>
<reference evidence="19 20" key="1">
    <citation type="submission" date="2019-11" db="EMBL/GenBank/DDBJ databases">
        <title>Novel species isolated from a subtropical stream in China.</title>
        <authorList>
            <person name="Lu H."/>
        </authorList>
    </citation>
    <scope>NUCLEOTIDE SEQUENCE [LARGE SCALE GENOMIC DNA]</scope>
    <source>
        <strain evidence="19 20">FT92W</strain>
    </source>
</reference>
<feature type="binding site" evidence="16">
    <location>
        <position position="158"/>
    </location>
    <ligand>
        <name>S-adenosyl-L-methionine</name>
        <dbReference type="ChEBI" id="CHEBI:59789"/>
        <label>1</label>
    </ligand>
</feature>
<dbReference type="InterPro" id="IPR004558">
    <property type="entry name" value="Coprogen_oxidase_HemN"/>
</dbReference>
<comment type="catalytic activity">
    <reaction evidence="14 15">
        <text>coproporphyrinogen III + 2 S-adenosyl-L-methionine = protoporphyrinogen IX + 2 5'-deoxyadenosine + 2 L-methionine + 2 CO2</text>
        <dbReference type="Rhea" id="RHEA:15425"/>
        <dbReference type="ChEBI" id="CHEBI:16526"/>
        <dbReference type="ChEBI" id="CHEBI:17319"/>
        <dbReference type="ChEBI" id="CHEBI:57307"/>
        <dbReference type="ChEBI" id="CHEBI:57309"/>
        <dbReference type="ChEBI" id="CHEBI:57844"/>
        <dbReference type="ChEBI" id="CHEBI:59789"/>
        <dbReference type="EC" id="1.3.98.3"/>
    </reaction>
</comment>
<comment type="subunit">
    <text evidence="4">Monomer.</text>
</comment>
<proteinExistence type="inferred from homology"/>
<feature type="binding site" evidence="17">
    <location>
        <position position="79"/>
    </location>
    <ligand>
        <name>[4Fe-4S] cluster</name>
        <dbReference type="ChEBI" id="CHEBI:49883"/>
        <note>4Fe-4S-S-AdoMet</note>
    </ligand>
</feature>
<protein>
    <recommendedName>
        <fullName evidence="15">Coproporphyrinogen-III oxidase</fullName>
        <ecNumber evidence="15">1.3.98.3</ecNumber>
    </recommendedName>
</protein>
<dbReference type="FunFam" id="3.80.30.20:FF:000012">
    <property type="entry name" value="Coproporphyrinogen-III oxidase"/>
    <property type="match status" value="1"/>
</dbReference>
<name>A0A7X2LQ32_9BURK</name>
<comment type="pathway">
    <text evidence="2 15">Porphyrin-containing compound metabolism; protoporphyrin-IX biosynthesis; protoporphyrinogen-IX from coproporphyrinogen-III (AdoMet route): step 1/1.</text>
</comment>
<evidence type="ECO:0000256" key="15">
    <source>
        <dbReference type="PIRNR" id="PIRNR000167"/>
    </source>
</evidence>
<sequence length="478" mass="53934">MNTSATPASFPVQFDACTIERLSTSGPRYTSYPTADRFTAGFRYGDFLEALANVKMRGPRGPLSLYVHIPFCDTVCYYCGCNKIVTRDRTKAAVYLSYLKQEIEMQGKLFAGMHQVDQLHFGGGTPTYLSDRQMDDLMAHLRRHFAFAPDHAGEYSIEIDPRTVSPERVQALRRQGFNRISLGVQDFDPDVQQAVNRIQPEEETLAVMQAARNAGFRSISIDLIYGLPKQTLETMKQTIAKVVAASPDRISLYNYAHMPHLFKPQRRISEDDLPSPQVKLDMLAMCIGLLTQAGYVYIGMDHFAKPDDDLAVAQRQGRLHRNFQGYSTHADADLVALGVSAISLVGNTYSQNEKTLDAYYEQLELGRLPVARGIRLNTDDLLRRHVIQQLMCNFELAVASLEQAYPIRFDQYFAKELAQLKALEADGLVSYDGAWLSVTKKGRLLIRNICMVFDRYLGMPREAQAQDAVQPLRFSRTI</sequence>
<dbReference type="CDD" id="cd01335">
    <property type="entry name" value="Radical_SAM"/>
    <property type="match status" value="1"/>
</dbReference>
<dbReference type="PANTHER" id="PTHR13932:SF6">
    <property type="entry name" value="OXYGEN-INDEPENDENT COPROPORPHYRINOGEN III OXIDASE"/>
    <property type="match status" value="1"/>
</dbReference>
<keyword evidence="20" id="KW-1185">Reference proteome</keyword>
<comment type="caution">
    <text evidence="19">The sequence shown here is derived from an EMBL/GenBank/DDBJ whole genome shotgun (WGS) entry which is preliminary data.</text>
</comment>
<feature type="binding site" evidence="17">
    <location>
        <position position="72"/>
    </location>
    <ligand>
        <name>[4Fe-4S] cluster</name>
        <dbReference type="ChEBI" id="CHEBI:49883"/>
        <note>4Fe-4S-S-AdoMet</note>
    </ligand>
</feature>
<feature type="binding site" evidence="17">
    <location>
        <position position="76"/>
    </location>
    <ligand>
        <name>[4Fe-4S] cluster</name>
        <dbReference type="ChEBI" id="CHEBI:49883"/>
        <note>4Fe-4S-S-AdoMet</note>
    </ligand>
</feature>
<dbReference type="PIRSF" id="PIRSF000167">
    <property type="entry name" value="HemN"/>
    <property type="match status" value="1"/>
</dbReference>
<feature type="binding site" evidence="16">
    <location>
        <position position="342"/>
    </location>
    <ligand>
        <name>S-adenosyl-L-methionine</name>
        <dbReference type="ChEBI" id="CHEBI:59789"/>
        <label>1</label>
    </ligand>
</feature>
<dbReference type="GO" id="GO:0005737">
    <property type="term" value="C:cytoplasm"/>
    <property type="evidence" value="ECO:0007669"/>
    <property type="project" value="UniProtKB-SubCell"/>
</dbReference>
<dbReference type="InterPro" id="IPR034505">
    <property type="entry name" value="Coproporphyrinogen-III_oxidase"/>
</dbReference>
<dbReference type="InterPro" id="IPR058240">
    <property type="entry name" value="rSAM_sf"/>
</dbReference>
<dbReference type="SFLD" id="SFLDG01082">
    <property type="entry name" value="B12-binding_domain_containing"/>
    <property type="match status" value="1"/>
</dbReference>
<dbReference type="SFLD" id="SFLDS00029">
    <property type="entry name" value="Radical_SAM"/>
    <property type="match status" value="1"/>
</dbReference>
<dbReference type="Gene3D" id="3.20.20.70">
    <property type="entry name" value="Aldolase class I"/>
    <property type="match status" value="1"/>
</dbReference>
<dbReference type="PROSITE" id="PS51918">
    <property type="entry name" value="RADICAL_SAM"/>
    <property type="match status" value="1"/>
</dbReference>
<feature type="binding site" evidence="16">
    <location>
        <position position="123"/>
    </location>
    <ligand>
        <name>S-adenosyl-L-methionine</name>
        <dbReference type="ChEBI" id="CHEBI:59789"/>
        <label>1</label>
    </ligand>
</feature>
<dbReference type="InterPro" id="IPR010723">
    <property type="entry name" value="HemN_C"/>
</dbReference>
<dbReference type="GO" id="GO:0006782">
    <property type="term" value="P:protoporphyrinogen IX biosynthetic process"/>
    <property type="evidence" value="ECO:0007669"/>
    <property type="project" value="UniProtKB-UniPathway"/>
</dbReference>
<evidence type="ECO:0000256" key="5">
    <source>
        <dbReference type="ARBA" id="ARBA00022485"/>
    </source>
</evidence>
<keyword evidence="9 15" id="KW-0560">Oxidoreductase</keyword>
<dbReference type="Pfam" id="PF04055">
    <property type="entry name" value="Radical_SAM"/>
    <property type="match status" value="1"/>
</dbReference>
<dbReference type="Pfam" id="PF06969">
    <property type="entry name" value="HemN_C"/>
    <property type="match status" value="1"/>
</dbReference>
<evidence type="ECO:0000259" key="18">
    <source>
        <dbReference type="PROSITE" id="PS51918"/>
    </source>
</evidence>
<evidence type="ECO:0000256" key="11">
    <source>
        <dbReference type="ARBA" id="ARBA00023014"/>
    </source>
</evidence>
<dbReference type="GO" id="GO:0004109">
    <property type="term" value="F:coproporphyrinogen oxidase activity"/>
    <property type="evidence" value="ECO:0007669"/>
    <property type="project" value="InterPro"/>
</dbReference>
<evidence type="ECO:0000256" key="14">
    <source>
        <dbReference type="ARBA" id="ARBA00048321"/>
    </source>
</evidence>
<comment type="subcellular location">
    <subcellularLocation>
        <location evidence="1 15">Cytoplasm</location>
    </subcellularLocation>
</comment>
<feature type="binding site" evidence="16">
    <location>
        <position position="185"/>
    </location>
    <ligand>
        <name>S-adenosyl-L-methionine</name>
        <dbReference type="ChEBI" id="CHEBI:59789"/>
        <label>2</label>
    </ligand>
</feature>
<dbReference type="PANTHER" id="PTHR13932">
    <property type="entry name" value="COPROPORPHYRINIGEN III OXIDASE"/>
    <property type="match status" value="1"/>
</dbReference>
<comment type="function">
    <text evidence="13">Involved in the heme biosynthesis. Catalyzes the anaerobic oxidative decarboxylation of propionate groups of rings A and B of coproporphyrinogen III to yield the vinyl groups in protoporphyrinogen IX.</text>
</comment>
<evidence type="ECO:0000256" key="6">
    <source>
        <dbReference type="ARBA" id="ARBA00022490"/>
    </source>
</evidence>
<dbReference type="UniPathway" id="UPA00251">
    <property type="reaction ID" value="UER00323"/>
</dbReference>
<evidence type="ECO:0000256" key="13">
    <source>
        <dbReference type="ARBA" id="ARBA00024295"/>
    </source>
</evidence>
<dbReference type="Gene3D" id="1.10.10.920">
    <property type="match status" value="1"/>
</dbReference>
<dbReference type="EC" id="1.3.98.3" evidence="15"/>
<evidence type="ECO:0000256" key="1">
    <source>
        <dbReference type="ARBA" id="ARBA00004496"/>
    </source>
</evidence>
<keyword evidence="7 15" id="KW-0949">S-adenosyl-L-methionine</keyword>
<dbReference type="SFLD" id="SFLDG01065">
    <property type="entry name" value="anaerobic_coproporphyrinogen-I"/>
    <property type="match status" value="1"/>
</dbReference>
<feature type="binding site" evidence="16">
    <location>
        <position position="222"/>
    </location>
    <ligand>
        <name>S-adenosyl-L-methionine</name>
        <dbReference type="ChEBI" id="CHEBI:59789"/>
        <label>2</label>
    </ligand>
</feature>
<evidence type="ECO:0000256" key="10">
    <source>
        <dbReference type="ARBA" id="ARBA00023004"/>
    </source>
</evidence>
<evidence type="ECO:0000313" key="20">
    <source>
        <dbReference type="Proteomes" id="UP000446768"/>
    </source>
</evidence>
<dbReference type="GO" id="GO:0046872">
    <property type="term" value="F:metal ion binding"/>
    <property type="evidence" value="ECO:0007669"/>
    <property type="project" value="UniProtKB-KW"/>
</dbReference>
<evidence type="ECO:0000313" key="19">
    <source>
        <dbReference type="EMBL" id="MRV70935.1"/>
    </source>
</evidence>
<evidence type="ECO:0000256" key="8">
    <source>
        <dbReference type="ARBA" id="ARBA00022723"/>
    </source>
</evidence>
<keyword evidence="6 15" id="KW-0963">Cytoplasm</keyword>
<dbReference type="NCBIfam" id="TIGR00538">
    <property type="entry name" value="hemN"/>
    <property type="match status" value="1"/>
</dbReference>
<keyword evidence="11 15" id="KW-0411">Iron-sulfur</keyword>
<evidence type="ECO:0000256" key="16">
    <source>
        <dbReference type="PIRSR" id="PIRSR000167-1"/>
    </source>
</evidence>
<comment type="similarity">
    <text evidence="3 15">Belongs to the anaerobic coproporphyrinogen-III oxidase family.</text>
</comment>
<evidence type="ECO:0000256" key="2">
    <source>
        <dbReference type="ARBA" id="ARBA00004785"/>
    </source>
</evidence>
<dbReference type="InterPro" id="IPR007197">
    <property type="entry name" value="rSAM"/>
</dbReference>
<dbReference type="GO" id="GO:0051989">
    <property type="term" value="F:coproporphyrinogen dehydrogenase activity"/>
    <property type="evidence" value="ECO:0007669"/>
    <property type="project" value="UniProtKB-EC"/>
</dbReference>
<evidence type="ECO:0000256" key="12">
    <source>
        <dbReference type="ARBA" id="ARBA00023244"/>
    </source>
</evidence>
<dbReference type="InterPro" id="IPR013785">
    <property type="entry name" value="Aldolase_TIM"/>
</dbReference>
<keyword evidence="10 15" id="KW-0408">Iron</keyword>
<dbReference type="SUPFAM" id="SSF102114">
    <property type="entry name" value="Radical SAM enzymes"/>
    <property type="match status" value="1"/>
</dbReference>
<feature type="domain" description="Radical SAM core" evidence="18">
    <location>
        <begin position="57"/>
        <end position="290"/>
    </location>
</feature>
<dbReference type="SMART" id="SM00729">
    <property type="entry name" value="Elp3"/>
    <property type="match status" value="1"/>
</dbReference>
<dbReference type="RefSeq" id="WP_154371400.1">
    <property type="nucleotide sequence ID" value="NZ_WKJJ01000002.1"/>
</dbReference>
<dbReference type="EMBL" id="WKJJ01000002">
    <property type="protein sequence ID" value="MRV70935.1"/>
    <property type="molecule type" value="Genomic_DNA"/>
</dbReference>